<dbReference type="RefSeq" id="WP_009048208.1">
    <property type="nucleotide sequence ID" value="NZ_CATKQL010000011.1"/>
</dbReference>
<evidence type="ECO:0000313" key="4">
    <source>
        <dbReference type="Proteomes" id="UP000516316"/>
    </source>
</evidence>
<accession>A0A0D5Y2X3</accession>
<evidence type="ECO:0000313" key="3">
    <source>
        <dbReference type="Proteomes" id="UP000032748"/>
    </source>
</evidence>
<sequence>MNNAKLFVIEYTLHGAPKSFIIRSEKMDNAEAWHWASCDAGVGRIGRFGLERVKKTSKPLAEKFGIENVTWRPST</sequence>
<dbReference type="KEGG" id="pcz:PCL1606_38780"/>
<evidence type="ECO:0000313" key="1">
    <source>
        <dbReference type="EMBL" id="AKA25329.1"/>
    </source>
</evidence>
<protein>
    <submittedName>
        <fullName evidence="1">Uncharacterized protein</fullName>
    </submittedName>
</protein>
<dbReference type="Proteomes" id="UP000032748">
    <property type="component" value="Chromosome"/>
</dbReference>
<dbReference type="AlphaFoldDB" id="A0A0D5Y2X3"/>
<organism evidence="1 3">
    <name type="scientific">Pseudomonas chlororaphis</name>
    <dbReference type="NCBI Taxonomy" id="587753"/>
    <lineage>
        <taxon>Bacteria</taxon>
        <taxon>Pseudomonadati</taxon>
        <taxon>Pseudomonadota</taxon>
        <taxon>Gammaproteobacteria</taxon>
        <taxon>Pseudomonadales</taxon>
        <taxon>Pseudomonadaceae</taxon>
        <taxon>Pseudomonas</taxon>
    </lineage>
</organism>
<dbReference type="EMBL" id="CP061079">
    <property type="protein sequence ID" value="QNR49941.1"/>
    <property type="molecule type" value="Genomic_DNA"/>
</dbReference>
<gene>
    <name evidence="2" type="ORF">HLB40_10670</name>
    <name evidence="1" type="ORF">PCL1606_38780</name>
</gene>
<dbReference type="InterPro" id="IPR046685">
    <property type="entry name" value="DUF6555"/>
</dbReference>
<dbReference type="Proteomes" id="UP000516316">
    <property type="component" value="Chromosome"/>
</dbReference>
<reference evidence="1 3" key="1">
    <citation type="journal article" date="2015" name="Mol. Plant Microbe Interact.">
        <title>Comparative Genomic Analysis of Pseudomonas chlororaphis PCL1606 Reveals New Insight into Antifungal Compounds Involved in Biocontrol.</title>
        <authorList>
            <person name="Calderon C.E."/>
            <person name="Ramos C."/>
            <person name="de Vicente A."/>
            <person name="Cazorla F.M."/>
        </authorList>
    </citation>
    <scope>NUCLEOTIDE SEQUENCE [LARGE SCALE GENOMIC DNA]</scope>
    <source>
        <strain evidence="1 3">PCL1606</strain>
    </source>
</reference>
<proteinExistence type="predicted"/>
<dbReference type="Pfam" id="PF20192">
    <property type="entry name" value="DUF6555"/>
    <property type="match status" value="1"/>
</dbReference>
<name>A0A0D5Y2X3_9PSED</name>
<evidence type="ECO:0000313" key="2">
    <source>
        <dbReference type="EMBL" id="QNR49941.1"/>
    </source>
</evidence>
<dbReference type="OrthoDB" id="6998444at2"/>
<dbReference type="PATRIC" id="fig|587753.10.peg.3870"/>
<reference evidence="2 4" key="2">
    <citation type="submission" date="2020-09" db="EMBL/GenBank/DDBJ databases">
        <title>The Genome Sequence of Pseudomonas chlororaphis strain Qlu-1 - A phenazine-derivative-producing strain.</title>
        <authorList>
            <person name="Li L."/>
            <person name="Liu K."/>
        </authorList>
    </citation>
    <scope>NUCLEOTIDE SEQUENCE [LARGE SCALE GENOMIC DNA]</scope>
    <source>
        <strain evidence="4">qlu-1</strain>
        <strain evidence="2">Qlu-1</strain>
    </source>
</reference>
<dbReference type="EMBL" id="CP011110">
    <property type="protein sequence ID" value="AKA25329.1"/>
    <property type="molecule type" value="Genomic_DNA"/>
</dbReference>